<feature type="compositionally biased region" description="Polar residues" evidence="1">
    <location>
        <begin position="277"/>
        <end position="290"/>
    </location>
</feature>
<feature type="compositionally biased region" description="Polar residues" evidence="1">
    <location>
        <begin position="256"/>
        <end position="266"/>
    </location>
</feature>
<sequence length="1090" mass="120239">MSASRRKQAPRSTVAAQSSAASILSGAEMLVLQQNIKQYIITRQTRPLTAHELDEFEKIKGQLLPNLLRYSKLSTQSLTGDFTAPTAAATSATVSNSQNNNSHVVASGRPNASQGSRARAASGSNNVLPPKPAGSQPESRISSTSVASKSAAVVAKPKAITIKQEPSQESAMVNIPHAAPPPTSGRGVVATPSKKTTKKRPKMEVFQDVENVQQKRRRIRRKADNGDESDKENIDPNGVAVPKSKKKVLGDATNFVGKTSNTSTVKGKNVVREPVDQKSTVQQPHPTLNKPTLTSVQQLQLQQQQQVRQPKKRQQRTLQQSAAPTPTTAIETTDKRKRGSIPVPPEVPCNSEDLIAKHVQDYTRQDPLDDDQATQPTSRPLIQTETSDAVDDTVAEQHEQLSRTTRMVTNSAGEVIEILPSVDDDESTNSFAAFIKMERGTPIVSAAPGRTDNARDEILEIPGSQDSDELYMYSLPGSQEMTFPMHNFLYPDLKNEPQDYEPTLPAPEFLLHELPEDPHEAADVLERALDRQAEIDSLQWPSKDTGSLESTDFADGVWCIDDHWSQFESIACGHTEHWIALETPSQVQFWWLDDRGNLSKSKWCRGVQVDKVSSHPLQIVFAPNDSFAIVLSPEERTVLKVPLVIGEQEQTILQLTLTTWSGLTPSSAVRSIIVEREAVLDEAKAQSKTQFQVVFGADEAGCIGTIPIPDDDAVSETAVVVEKLCYSETKKAASSVAKVSNTSSLILASFGTALVLWDLDNSFKPVSAQEASHLVPRDISPFIEPPPPESCPTTLGILSATVPAQFFTAYQDTLDTEDISPSEWPILAVLRMCDPSAVDSGEEFERDQCGLYAIRGDAIELVHEYQDTKSISSASSSSRFIACMTKVSIGCELYLWDVLRPEAVVRLSLLDAPLPQQQQQQQQQQSQDQKRENMYEREQERHTRSHGEISTTTAQADVQKHNDEGEEFDTLSIGSTLSSPPKDISSLSYPSFEETTAVIENLDVAEQSHQEFAHSLEHLRQQSAERAGSGRQQRQPKEWIDLTSVSWMERKRMQFSAQVGQRWAVVLQRDTLNQNASVVHIMDLTTLLPH</sequence>
<proteinExistence type="predicted"/>
<feature type="region of interest" description="Disordered" evidence="1">
    <location>
        <begin position="303"/>
        <end position="351"/>
    </location>
</feature>
<organism evidence="2 3">
    <name type="scientific">Dissophora globulifera</name>
    <dbReference type="NCBI Taxonomy" id="979702"/>
    <lineage>
        <taxon>Eukaryota</taxon>
        <taxon>Fungi</taxon>
        <taxon>Fungi incertae sedis</taxon>
        <taxon>Mucoromycota</taxon>
        <taxon>Mortierellomycotina</taxon>
        <taxon>Mortierellomycetes</taxon>
        <taxon>Mortierellales</taxon>
        <taxon>Mortierellaceae</taxon>
        <taxon>Dissophora</taxon>
    </lineage>
</organism>
<feature type="region of interest" description="Disordered" evidence="1">
    <location>
        <begin position="914"/>
        <end position="958"/>
    </location>
</feature>
<feature type="compositionally biased region" description="Low complexity" evidence="1">
    <location>
        <begin position="916"/>
        <end position="927"/>
    </location>
</feature>
<dbReference type="OrthoDB" id="2441893at2759"/>
<dbReference type="Proteomes" id="UP000738325">
    <property type="component" value="Unassembled WGS sequence"/>
</dbReference>
<dbReference type="EMBL" id="JAAAIP010000400">
    <property type="protein sequence ID" value="KAG0317868.1"/>
    <property type="molecule type" value="Genomic_DNA"/>
</dbReference>
<evidence type="ECO:0000256" key="1">
    <source>
        <dbReference type="SAM" id="MobiDB-lite"/>
    </source>
</evidence>
<keyword evidence="3" id="KW-1185">Reference proteome</keyword>
<feature type="compositionally biased region" description="Basic and acidic residues" evidence="1">
    <location>
        <begin position="928"/>
        <end position="947"/>
    </location>
</feature>
<gene>
    <name evidence="2" type="ORF">BGZ99_006060</name>
</gene>
<name>A0A9P6USZ7_9FUNG</name>
<feature type="region of interest" description="Disordered" evidence="1">
    <location>
        <begin position="178"/>
        <end position="290"/>
    </location>
</feature>
<reference evidence="2" key="1">
    <citation type="journal article" date="2020" name="Fungal Divers.">
        <title>Resolving the Mortierellaceae phylogeny through synthesis of multi-gene phylogenetics and phylogenomics.</title>
        <authorList>
            <person name="Vandepol N."/>
            <person name="Liber J."/>
            <person name="Desiro A."/>
            <person name="Na H."/>
            <person name="Kennedy M."/>
            <person name="Barry K."/>
            <person name="Grigoriev I.V."/>
            <person name="Miller A.N."/>
            <person name="O'Donnell K."/>
            <person name="Stajich J.E."/>
            <person name="Bonito G."/>
        </authorList>
    </citation>
    <scope>NUCLEOTIDE SEQUENCE</scope>
    <source>
        <strain evidence="2">REB-010B</strain>
    </source>
</reference>
<dbReference type="AlphaFoldDB" id="A0A9P6USZ7"/>
<protein>
    <submittedName>
        <fullName evidence="2">Uncharacterized protein</fullName>
    </submittedName>
</protein>
<accession>A0A9P6USZ7</accession>
<feature type="region of interest" description="Disordered" evidence="1">
    <location>
        <begin position="91"/>
        <end position="150"/>
    </location>
</feature>
<comment type="caution">
    <text evidence="2">The sequence shown here is derived from an EMBL/GenBank/DDBJ whole genome shotgun (WGS) entry which is preliminary data.</text>
</comment>
<evidence type="ECO:0000313" key="2">
    <source>
        <dbReference type="EMBL" id="KAG0317868.1"/>
    </source>
</evidence>
<feature type="compositionally biased region" description="Low complexity" evidence="1">
    <location>
        <begin position="91"/>
        <end position="124"/>
    </location>
</feature>
<evidence type="ECO:0000313" key="3">
    <source>
        <dbReference type="Proteomes" id="UP000738325"/>
    </source>
</evidence>